<evidence type="ECO:0008006" key="3">
    <source>
        <dbReference type="Google" id="ProtNLM"/>
    </source>
</evidence>
<protein>
    <recommendedName>
        <fullName evidence="3">Peptidase S24-like protein</fullName>
    </recommendedName>
</protein>
<evidence type="ECO:0000313" key="1">
    <source>
        <dbReference type="EMBL" id="PYE89577.1"/>
    </source>
</evidence>
<reference evidence="1 2" key="1">
    <citation type="submission" date="2018-06" db="EMBL/GenBank/DDBJ databases">
        <title>Genomic Encyclopedia of Type Strains, Phase III (KMG-III): the genomes of soil and plant-associated and newly described type strains.</title>
        <authorList>
            <person name="Whitman W."/>
        </authorList>
    </citation>
    <scope>NUCLEOTIDE SEQUENCE [LARGE SCALE GENOMIC DNA]</scope>
    <source>
        <strain evidence="1 2">ORS 1419</strain>
    </source>
</reference>
<comment type="caution">
    <text evidence="1">The sequence shown here is derived from an EMBL/GenBank/DDBJ whole genome shotgun (WGS) entry which is preliminary data.</text>
</comment>
<evidence type="ECO:0000313" key="2">
    <source>
        <dbReference type="Proteomes" id="UP000247454"/>
    </source>
</evidence>
<dbReference type="RefSeq" id="WP_110748995.1">
    <property type="nucleotide sequence ID" value="NZ_QJTF01000003.1"/>
</dbReference>
<dbReference type="EMBL" id="QJTF01000003">
    <property type="protein sequence ID" value="PYE89577.1"/>
    <property type="molecule type" value="Genomic_DNA"/>
</dbReference>
<organism evidence="1 2">
    <name type="scientific">Phyllobacterium leguminum</name>
    <dbReference type="NCBI Taxonomy" id="314237"/>
    <lineage>
        <taxon>Bacteria</taxon>
        <taxon>Pseudomonadati</taxon>
        <taxon>Pseudomonadota</taxon>
        <taxon>Alphaproteobacteria</taxon>
        <taxon>Hyphomicrobiales</taxon>
        <taxon>Phyllobacteriaceae</taxon>
        <taxon>Phyllobacterium</taxon>
    </lineage>
</organism>
<dbReference type="InterPro" id="IPR036286">
    <property type="entry name" value="LexA/Signal_pep-like_sf"/>
</dbReference>
<dbReference type="Proteomes" id="UP000247454">
    <property type="component" value="Unassembled WGS sequence"/>
</dbReference>
<dbReference type="AlphaFoldDB" id="A0A318T5R7"/>
<dbReference type="SUPFAM" id="SSF51306">
    <property type="entry name" value="LexA/Signal peptidase"/>
    <property type="match status" value="1"/>
</dbReference>
<name>A0A318T5R7_9HYPH</name>
<accession>A0A318T5R7</accession>
<keyword evidence="2" id="KW-1185">Reference proteome</keyword>
<sequence>MLDLFAPQIDPEAVYSNRLRIHRVVGDGMYPRLRDGFDFVLIKPVGEGTYLFHNGIGPELYCVASTMDGKRGLRLFRDNPHYSDGFMTLEDFEGCVLGIVVADVKIRNSRMLAAA</sequence>
<proteinExistence type="predicted"/>
<dbReference type="OrthoDB" id="8280904at2"/>
<gene>
    <name evidence="1" type="ORF">C7477_10385</name>
</gene>